<evidence type="ECO:0000313" key="3">
    <source>
        <dbReference type="EMBL" id="MFD1607803.1"/>
    </source>
</evidence>
<dbReference type="InterPro" id="IPR010981">
    <property type="entry name" value="SinR/SinI_dimer_dom"/>
</dbReference>
<dbReference type="SUPFAM" id="SSF47406">
    <property type="entry name" value="SinR repressor dimerisation domain-like"/>
    <property type="match status" value="1"/>
</dbReference>
<evidence type="ECO:0000313" key="4">
    <source>
        <dbReference type="Proteomes" id="UP001597221"/>
    </source>
</evidence>
<feature type="domain" description="Sin" evidence="2">
    <location>
        <begin position="1"/>
        <end position="36"/>
    </location>
</feature>
<dbReference type="RefSeq" id="WP_251516672.1">
    <property type="nucleotide sequence ID" value="NZ_JAMBON010000038.1"/>
</dbReference>
<dbReference type="EMBL" id="JBHUDE010000041">
    <property type="protein sequence ID" value="MFD1607803.1"/>
    <property type="molecule type" value="Genomic_DNA"/>
</dbReference>
<name>A0ABW4HR05_9BACI</name>
<organism evidence="3 4">
    <name type="scientific">Oceanobacillus luteolus</name>
    <dbReference type="NCBI Taxonomy" id="1274358"/>
    <lineage>
        <taxon>Bacteria</taxon>
        <taxon>Bacillati</taxon>
        <taxon>Bacillota</taxon>
        <taxon>Bacilli</taxon>
        <taxon>Bacillales</taxon>
        <taxon>Bacillaceae</taxon>
        <taxon>Oceanobacillus</taxon>
    </lineage>
</organism>
<feature type="domain" description="HTH merR-type" evidence="1">
    <location>
        <begin position="10"/>
        <end position="34"/>
    </location>
</feature>
<reference evidence="4" key="1">
    <citation type="journal article" date="2019" name="Int. J. Syst. Evol. Microbiol.">
        <title>The Global Catalogue of Microorganisms (GCM) 10K type strain sequencing project: providing services to taxonomists for standard genome sequencing and annotation.</title>
        <authorList>
            <consortium name="The Broad Institute Genomics Platform"/>
            <consortium name="The Broad Institute Genome Sequencing Center for Infectious Disease"/>
            <person name="Wu L."/>
            <person name="Ma J."/>
        </authorList>
    </citation>
    <scope>NUCLEOTIDE SEQUENCE [LARGE SCALE GENOMIC DNA]</scope>
    <source>
        <strain evidence="4">CGMCC 1.12376</strain>
    </source>
</reference>
<gene>
    <name evidence="3" type="ORF">ACFSBH_09060</name>
</gene>
<accession>A0ABW4HR05</accession>
<protein>
    <submittedName>
        <fullName evidence="3">Anti-repressor SinI family protein</fullName>
    </submittedName>
</protein>
<dbReference type="InterPro" id="IPR000551">
    <property type="entry name" value="MerR-type_HTH_dom"/>
</dbReference>
<proteinExistence type="predicted"/>
<keyword evidence="4" id="KW-1185">Reference proteome</keyword>
<dbReference type="Proteomes" id="UP001597221">
    <property type="component" value="Unassembled WGS sequence"/>
</dbReference>
<dbReference type="PROSITE" id="PS50937">
    <property type="entry name" value="HTH_MERR_2"/>
    <property type="match status" value="1"/>
</dbReference>
<sequence length="39" mass="4543">MVERVKLDEEWILLIKAAKNLGVSIEEIREFLNTTKKNA</sequence>
<comment type="caution">
    <text evidence="3">The sequence shown here is derived from an EMBL/GenBank/DDBJ whole genome shotgun (WGS) entry which is preliminary data.</text>
</comment>
<dbReference type="InterPro" id="IPR036281">
    <property type="entry name" value="SinR/SinI_dimer_dom_sf"/>
</dbReference>
<dbReference type="PROSITE" id="PS51500">
    <property type="entry name" value="SIN"/>
    <property type="match status" value="1"/>
</dbReference>
<dbReference type="Pfam" id="PF08671">
    <property type="entry name" value="SinI"/>
    <property type="match status" value="1"/>
</dbReference>
<evidence type="ECO:0000259" key="2">
    <source>
        <dbReference type="PROSITE" id="PS51500"/>
    </source>
</evidence>
<evidence type="ECO:0000259" key="1">
    <source>
        <dbReference type="PROSITE" id="PS50937"/>
    </source>
</evidence>